<feature type="active site" evidence="9">
    <location>
        <position position="119"/>
    </location>
</feature>
<feature type="domain" description="RNase III" evidence="11">
    <location>
        <begin position="7"/>
        <end position="130"/>
    </location>
</feature>
<dbReference type="EC" id="3.1.26.3" evidence="9"/>
<evidence type="ECO:0000256" key="1">
    <source>
        <dbReference type="ARBA" id="ARBA00000109"/>
    </source>
</evidence>
<dbReference type="EMBL" id="JANWOI010000003">
    <property type="protein sequence ID" value="MDA5194268.1"/>
    <property type="molecule type" value="Genomic_DNA"/>
</dbReference>
<dbReference type="InterPro" id="IPR036389">
    <property type="entry name" value="RNase_III_sf"/>
</dbReference>
<evidence type="ECO:0000256" key="2">
    <source>
        <dbReference type="ARBA" id="ARBA00010183"/>
    </source>
</evidence>
<dbReference type="Proteomes" id="UP001141619">
    <property type="component" value="Unassembled WGS sequence"/>
</dbReference>
<feature type="binding site" evidence="9">
    <location>
        <position position="43"/>
    </location>
    <ligand>
        <name>Mg(2+)</name>
        <dbReference type="ChEBI" id="CHEBI:18420"/>
    </ligand>
</feature>
<evidence type="ECO:0000256" key="4">
    <source>
        <dbReference type="ARBA" id="ARBA00022664"/>
    </source>
</evidence>
<sequence length="229" mass="24688">MSSLDDLDGLYSILGHRFEDLSLLTEALTHPSMAGGVNYQRLEFLGDRVLGLIIADLLYTRSPTVKEGVLARQLADLVRQEALAEVAQTIGLVPYIRLAKSAEDDGGRSKPAILADACEAVIGALYLDSGLEAAGNFIERAWASLLNDRTRGMRDAKSALQEWAQGKGYPTPSYRETAREGPDHAPSFTVEVEVRGHPPVAGSGPSKRAAEMLAADILLKKVQTEKGTE</sequence>
<dbReference type="InterPro" id="IPR000999">
    <property type="entry name" value="RNase_III_dom"/>
</dbReference>
<comment type="catalytic activity">
    <reaction evidence="1 9">
        <text>Endonucleolytic cleavage to 5'-phosphomonoester.</text>
        <dbReference type="EC" id="3.1.26.3"/>
    </reaction>
</comment>
<dbReference type="Pfam" id="PF00035">
    <property type="entry name" value="dsrm"/>
    <property type="match status" value="1"/>
</dbReference>
<dbReference type="GO" id="GO:0008033">
    <property type="term" value="P:tRNA processing"/>
    <property type="evidence" value="ECO:0007669"/>
    <property type="project" value="UniProtKB-KW"/>
</dbReference>
<dbReference type="PANTHER" id="PTHR11207:SF0">
    <property type="entry name" value="RIBONUCLEASE 3"/>
    <property type="match status" value="1"/>
</dbReference>
<dbReference type="GO" id="GO:0010468">
    <property type="term" value="P:regulation of gene expression"/>
    <property type="evidence" value="ECO:0007669"/>
    <property type="project" value="TreeGrafter"/>
</dbReference>
<dbReference type="GO" id="GO:0005737">
    <property type="term" value="C:cytoplasm"/>
    <property type="evidence" value="ECO:0007669"/>
    <property type="project" value="UniProtKB-SubCell"/>
</dbReference>
<comment type="cofactor">
    <cofactor evidence="9">
        <name>Mg(2+)</name>
        <dbReference type="ChEBI" id="CHEBI:18420"/>
    </cofactor>
</comment>
<keyword evidence="9" id="KW-0479">Metal-binding</keyword>
<evidence type="ECO:0000313" key="12">
    <source>
        <dbReference type="EMBL" id="MDA5194268.1"/>
    </source>
</evidence>
<dbReference type="HAMAP" id="MF_00104">
    <property type="entry name" value="RNase_III"/>
    <property type="match status" value="1"/>
</dbReference>
<keyword evidence="9" id="KW-0963">Cytoplasm</keyword>
<evidence type="ECO:0000256" key="3">
    <source>
        <dbReference type="ARBA" id="ARBA00022552"/>
    </source>
</evidence>
<dbReference type="PROSITE" id="PS50142">
    <property type="entry name" value="RNASE_3_2"/>
    <property type="match status" value="1"/>
</dbReference>
<feature type="binding site" evidence="9">
    <location>
        <position position="119"/>
    </location>
    <ligand>
        <name>Mg(2+)</name>
        <dbReference type="ChEBI" id="CHEBI:18420"/>
    </ligand>
</feature>
<dbReference type="NCBIfam" id="TIGR02191">
    <property type="entry name" value="RNaseIII"/>
    <property type="match status" value="1"/>
</dbReference>
<evidence type="ECO:0000259" key="10">
    <source>
        <dbReference type="PROSITE" id="PS50137"/>
    </source>
</evidence>
<dbReference type="GO" id="GO:0019843">
    <property type="term" value="F:rRNA binding"/>
    <property type="evidence" value="ECO:0007669"/>
    <property type="project" value="UniProtKB-KW"/>
</dbReference>
<keyword evidence="5 9" id="KW-0540">Nuclease</keyword>
<dbReference type="GO" id="GO:0006397">
    <property type="term" value="P:mRNA processing"/>
    <property type="evidence" value="ECO:0007669"/>
    <property type="project" value="UniProtKB-UniRule"/>
</dbReference>
<dbReference type="PROSITE" id="PS00517">
    <property type="entry name" value="RNASE_3_1"/>
    <property type="match status" value="1"/>
</dbReference>
<protein>
    <recommendedName>
        <fullName evidence="9">Ribonuclease 3</fullName>
        <ecNumber evidence="9">3.1.26.3</ecNumber>
    </recommendedName>
    <alternativeName>
        <fullName evidence="9">Ribonuclease III</fullName>
        <shortName evidence="9">RNase III</shortName>
    </alternativeName>
</protein>
<keyword evidence="8 9" id="KW-0694">RNA-binding</keyword>
<comment type="subcellular location">
    <subcellularLocation>
        <location evidence="9">Cytoplasm</location>
    </subcellularLocation>
</comment>
<feature type="binding site" evidence="9">
    <location>
        <position position="116"/>
    </location>
    <ligand>
        <name>Mg(2+)</name>
        <dbReference type="ChEBI" id="CHEBI:18420"/>
    </ligand>
</feature>
<evidence type="ECO:0000256" key="7">
    <source>
        <dbReference type="ARBA" id="ARBA00022801"/>
    </source>
</evidence>
<keyword evidence="4 9" id="KW-0507">mRNA processing</keyword>
<name>A0A9X3Z7P3_9PROT</name>
<dbReference type="InterPro" id="IPR011907">
    <property type="entry name" value="RNase_III"/>
</dbReference>
<dbReference type="FunFam" id="1.10.1520.10:FF:000001">
    <property type="entry name" value="Ribonuclease 3"/>
    <property type="match status" value="1"/>
</dbReference>
<keyword evidence="9" id="KW-0699">rRNA-binding</keyword>
<comment type="subunit">
    <text evidence="9">Homodimer.</text>
</comment>
<dbReference type="GO" id="GO:0003725">
    <property type="term" value="F:double-stranded RNA binding"/>
    <property type="evidence" value="ECO:0007669"/>
    <property type="project" value="TreeGrafter"/>
</dbReference>
<evidence type="ECO:0000256" key="9">
    <source>
        <dbReference type="HAMAP-Rule" id="MF_00104"/>
    </source>
</evidence>
<keyword evidence="13" id="KW-1185">Reference proteome</keyword>
<dbReference type="GO" id="GO:0006364">
    <property type="term" value="P:rRNA processing"/>
    <property type="evidence" value="ECO:0007669"/>
    <property type="project" value="UniProtKB-UniRule"/>
</dbReference>
<evidence type="ECO:0000256" key="8">
    <source>
        <dbReference type="ARBA" id="ARBA00022884"/>
    </source>
</evidence>
<evidence type="ECO:0000259" key="11">
    <source>
        <dbReference type="PROSITE" id="PS50142"/>
    </source>
</evidence>
<dbReference type="InterPro" id="IPR014720">
    <property type="entry name" value="dsRBD_dom"/>
</dbReference>
<dbReference type="AlphaFoldDB" id="A0A9X3Z7P3"/>
<evidence type="ECO:0000313" key="13">
    <source>
        <dbReference type="Proteomes" id="UP001141619"/>
    </source>
</evidence>
<accession>A0A9X3Z7P3</accession>
<keyword evidence="9" id="KW-0819">tRNA processing</keyword>
<proteinExistence type="inferred from homology"/>
<feature type="domain" description="DRBM" evidence="10">
    <location>
        <begin position="155"/>
        <end position="224"/>
    </location>
</feature>
<dbReference type="SMART" id="SM00535">
    <property type="entry name" value="RIBOc"/>
    <property type="match status" value="1"/>
</dbReference>
<evidence type="ECO:0000256" key="5">
    <source>
        <dbReference type="ARBA" id="ARBA00022722"/>
    </source>
</evidence>
<keyword evidence="6 9" id="KW-0255">Endonuclease</keyword>
<dbReference type="GO" id="GO:0004525">
    <property type="term" value="F:ribonuclease III activity"/>
    <property type="evidence" value="ECO:0007669"/>
    <property type="project" value="UniProtKB-UniRule"/>
</dbReference>
<dbReference type="SUPFAM" id="SSF54768">
    <property type="entry name" value="dsRNA-binding domain-like"/>
    <property type="match status" value="1"/>
</dbReference>
<dbReference type="CDD" id="cd10845">
    <property type="entry name" value="DSRM_RNAse_III_family"/>
    <property type="match status" value="1"/>
</dbReference>
<dbReference type="GO" id="GO:0046872">
    <property type="term" value="F:metal ion binding"/>
    <property type="evidence" value="ECO:0007669"/>
    <property type="project" value="UniProtKB-KW"/>
</dbReference>
<dbReference type="SMART" id="SM00358">
    <property type="entry name" value="DSRM"/>
    <property type="match status" value="1"/>
</dbReference>
<dbReference type="Gene3D" id="1.10.1520.10">
    <property type="entry name" value="Ribonuclease III domain"/>
    <property type="match status" value="1"/>
</dbReference>
<comment type="caution">
    <text evidence="12">The sequence shown here is derived from an EMBL/GenBank/DDBJ whole genome shotgun (WGS) entry which is preliminary data.</text>
</comment>
<evidence type="ECO:0000256" key="6">
    <source>
        <dbReference type="ARBA" id="ARBA00022759"/>
    </source>
</evidence>
<reference evidence="12" key="1">
    <citation type="submission" date="2022-08" db="EMBL/GenBank/DDBJ databases">
        <authorList>
            <person name="Vandamme P."/>
            <person name="Hettiarachchi A."/>
            <person name="Peeters C."/>
            <person name="Cnockaert M."/>
            <person name="Carlier A."/>
        </authorList>
    </citation>
    <scope>NUCLEOTIDE SEQUENCE</scope>
    <source>
        <strain evidence="12">LMG 31809</strain>
    </source>
</reference>
<dbReference type="RefSeq" id="WP_274943971.1">
    <property type="nucleotide sequence ID" value="NZ_JANWOI010000003.1"/>
</dbReference>
<comment type="similarity">
    <text evidence="2">Belongs to the ribonuclease III family.</text>
</comment>
<dbReference type="PANTHER" id="PTHR11207">
    <property type="entry name" value="RIBONUCLEASE III"/>
    <property type="match status" value="1"/>
</dbReference>
<feature type="active site" evidence="9">
    <location>
        <position position="47"/>
    </location>
</feature>
<dbReference type="CDD" id="cd00593">
    <property type="entry name" value="RIBOc"/>
    <property type="match status" value="1"/>
</dbReference>
<reference evidence="12" key="2">
    <citation type="journal article" date="2023" name="Syst. Appl. Microbiol.">
        <title>Govania unica gen. nov., sp. nov., a rare biosphere bacterium that represents a novel family in the class Alphaproteobacteria.</title>
        <authorList>
            <person name="Vandamme P."/>
            <person name="Peeters C."/>
            <person name="Hettiarachchi A."/>
            <person name="Cnockaert M."/>
            <person name="Carlier A."/>
        </authorList>
    </citation>
    <scope>NUCLEOTIDE SEQUENCE</scope>
    <source>
        <strain evidence="12">LMG 31809</strain>
    </source>
</reference>
<dbReference type="SUPFAM" id="SSF69065">
    <property type="entry name" value="RNase III domain-like"/>
    <property type="match status" value="1"/>
</dbReference>
<gene>
    <name evidence="9 12" type="primary">rnc</name>
    <name evidence="12" type="ORF">NYP16_09925</name>
</gene>
<comment type="function">
    <text evidence="9">Digests double-stranded RNA. Involved in the processing of primary rRNA transcript to yield the immediate precursors to the large and small rRNAs (23S and 16S). Processes some mRNAs, and tRNAs when they are encoded in the rRNA operon. Processes pre-crRNA and tracrRNA of type II CRISPR loci if present in the organism.</text>
</comment>
<keyword evidence="3 9" id="KW-0698">rRNA processing</keyword>
<dbReference type="PROSITE" id="PS50137">
    <property type="entry name" value="DS_RBD"/>
    <property type="match status" value="1"/>
</dbReference>
<keyword evidence="7 9" id="KW-0378">Hydrolase</keyword>
<dbReference type="Gene3D" id="3.30.160.20">
    <property type="match status" value="1"/>
</dbReference>
<keyword evidence="9" id="KW-0460">Magnesium</keyword>
<dbReference type="Pfam" id="PF14622">
    <property type="entry name" value="Ribonucleas_3_3"/>
    <property type="match status" value="1"/>
</dbReference>
<organism evidence="12 13">
    <name type="scientific">Govanella unica</name>
    <dbReference type="NCBI Taxonomy" id="2975056"/>
    <lineage>
        <taxon>Bacteria</taxon>
        <taxon>Pseudomonadati</taxon>
        <taxon>Pseudomonadota</taxon>
        <taxon>Alphaproteobacteria</taxon>
        <taxon>Emcibacterales</taxon>
        <taxon>Govanellaceae</taxon>
        <taxon>Govanella</taxon>
    </lineage>
</organism>